<keyword evidence="1" id="KW-0547">Nucleotide-binding</keyword>
<reference evidence="1" key="1">
    <citation type="submission" date="2021-01" db="EMBL/GenBank/DDBJ databases">
        <authorList>
            <person name="Sun Q."/>
        </authorList>
    </citation>
    <scope>NUCLEOTIDE SEQUENCE</scope>
    <source>
        <strain evidence="1">YIM B02566</strain>
    </source>
</reference>
<proteinExistence type="predicted"/>
<gene>
    <name evidence="1" type="ORF">JHL16_13795</name>
</gene>
<dbReference type="EMBL" id="JAENHL010000007">
    <property type="protein sequence ID" value="MBK1867424.1"/>
    <property type="molecule type" value="Genomic_DNA"/>
</dbReference>
<evidence type="ECO:0000313" key="1">
    <source>
        <dbReference type="EMBL" id="MBK1867424.1"/>
    </source>
</evidence>
<dbReference type="Proteomes" id="UP000616151">
    <property type="component" value="Unassembled WGS sequence"/>
</dbReference>
<name>A0ACC5R433_9HYPH</name>
<protein>
    <submittedName>
        <fullName evidence="1">ABC transporter ATP-binding protein</fullName>
    </submittedName>
</protein>
<sequence length="243" mass="25582">MMDAVRLTARDVGVSFGGLVALAGIDLDVGAGEIVGLIGSNGAGKSTMVNVLSGFQKPSRGTVFLGDVSLAGMPPHRISRAGIVRTFQSVRLFRDLTVAENVAAAVAVLGKGAPDVTELLALMGISDLKEKPAGSLSYAHQRRLAIARALGLRPRFLLLDEPAAGMTPGEVEELDRTLVALRDQTGLGLLLVEHNMTLVMSVCERLVVMDGGRVIARGTPDLIGQDPLVRQAYLGPGRERARP</sequence>
<comment type="caution">
    <text evidence="1">The sequence shown here is derived from an EMBL/GenBank/DDBJ whole genome shotgun (WGS) entry which is preliminary data.</text>
</comment>
<accession>A0ACC5R433</accession>
<keyword evidence="1" id="KW-0067">ATP-binding</keyword>
<organism evidence="1 2">
    <name type="scientific">Taklimakanibacter albus</name>
    <dbReference type="NCBI Taxonomy" id="2800327"/>
    <lineage>
        <taxon>Bacteria</taxon>
        <taxon>Pseudomonadati</taxon>
        <taxon>Pseudomonadota</taxon>
        <taxon>Alphaproteobacteria</taxon>
        <taxon>Hyphomicrobiales</taxon>
        <taxon>Aestuariivirgaceae</taxon>
        <taxon>Taklimakanibacter</taxon>
    </lineage>
</organism>
<evidence type="ECO:0000313" key="2">
    <source>
        <dbReference type="Proteomes" id="UP000616151"/>
    </source>
</evidence>
<keyword evidence="2" id="KW-1185">Reference proteome</keyword>